<keyword evidence="3" id="KW-0520">NAD</keyword>
<evidence type="ECO:0000256" key="2">
    <source>
        <dbReference type="ARBA" id="ARBA00009892"/>
    </source>
</evidence>
<sequence length="236" mass="26721">MGEAGEKSDQTLASVRSTVFKESETLEGSCKMIRGYDFNQGVDYSKLLKSMVTTGFQASNLGDAIEVVNHMLDWRLSDEPVEEDCSEEEKESSFREGVRCKVFLGFTSNLISSGIRETIRYLVEHHMVDVIVTTTGGIEEDLIKCLAHTYKGDFSLDGATLRSKGLNRIGNLLVPNDNYCKFEDWIIPIFDKMLDEQIAEGFIFHIFHSVVLWIYVCYTKAIQVIQLQIKDAYTLS</sequence>
<dbReference type="InterPro" id="IPR002773">
    <property type="entry name" value="Deoxyhypusine_synthase"/>
</dbReference>
<comment type="cofactor">
    <cofactor evidence="1">
        <name>NAD(+)</name>
        <dbReference type="ChEBI" id="CHEBI:57540"/>
    </cofactor>
</comment>
<protein>
    <recommendedName>
        <fullName evidence="6">Deoxyhypusine synthase</fullName>
    </recommendedName>
</protein>
<dbReference type="PANTHER" id="PTHR11703">
    <property type="entry name" value="DEOXYHYPUSINE SYNTHASE"/>
    <property type="match status" value="1"/>
</dbReference>
<evidence type="ECO:0000256" key="1">
    <source>
        <dbReference type="ARBA" id="ARBA00001911"/>
    </source>
</evidence>
<reference evidence="4" key="1">
    <citation type="submission" date="2022-03" db="EMBL/GenBank/DDBJ databases">
        <title>A functionally conserved STORR gene fusion in Papaver species that diverged 16.8 million years ago.</title>
        <authorList>
            <person name="Catania T."/>
        </authorList>
    </citation>
    <scope>NUCLEOTIDE SEQUENCE</scope>
    <source>
        <strain evidence="4">S-191538</strain>
    </source>
</reference>
<dbReference type="Gene3D" id="3.40.910.10">
    <property type="entry name" value="Deoxyhypusine synthase"/>
    <property type="match status" value="1"/>
</dbReference>
<evidence type="ECO:0000313" key="4">
    <source>
        <dbReference type="EMBL" id="MCL7033818.1"/>
    </source>
</evidence>
<keyword evidence="5" id="KW-1185">Reference proteome</keyword>
<name>A0AA41SFZ9_PAPNU</name>
<dbReference type="GO" id="GO:0005737">
    <property type="term" value="C:cytoplasm"/>
    <property type="evidence" value="ECO:0007669"/>
    <property type="project" value="TreeGrafter"/>
</dbReference>
<gene>
    <name evidence="4" type="ORF">MKW94_010745</name>
</gene>
<evidence type="ECO:0000313" key="5">
    <source>
        <dbReference type="Proteomes" id="UP001177140"/>
    </source>
</evidence>
<dbReference type="InterPro" id="IPR036982">
    <property type="entry name" value="Deoxyhypusine_synthase_sf"/>
</dbReference>
<organism evidence="4 5">
    <name type="scientific">Papaver nudicaule</name>
    <name type="common">Iceland poppy</name>
    <dbReference type="NCBI Taxonomy" id="74823"/>
    <lineage>
        <taxon>Eukaryota</taxon>
        <taxon>Viridiplantae</taxon>
        <taxon>Streptophyta</taxon>
        <taxon>Embryophyta</taxon>
        <taxon>Tracheophyta</taxon>
        <taxon>Spermatophyta</taxon>
        <taxon>Magnoliopsida</taxon>
        <taxon>Ranunculales</taxon>
        <taxon>Papaveraceae</taxon>
        <taxon>Papaveroideae</taxon>
        <taxon>Papaver</taxon>
    </lineage>
</organism>
<dbReference type="GO" id="GO:0034038">
    <property type="term" value="F:deoxyhypusine synthase activity"/>
    <property type="evidence" value="ECO:0007669"/>
    <property type="project" value="TreeGrafter"/>
</dbReference>
<dbReference type="FunFam" id="3.40.910.10:FF:000010">
    <property type="entry name" value="Deoxyhypusine synthase"/>
    <property type="match status" value="1"/>
</dbReference>
<dbReference type="Proteomes" id="UP001177140">
    <property type="component" value="Unassembled WGS sequence"/>
</dbReference>
<dbReference type="SUPFAM" id="SSF52467">
    <property type="entry name" value="DHS-like NAD/FAD-binding domain"/>
    <property type="match status" value="1"/>
</dbReference>
<dbReference type="Pfam" id="PF01916">
    <property type="entry name" value="DS"/>
    <property type="match status" value="1"/>
</dbReference>
<comment type="caution">
    <text evidence="4">The sequence shown here is derived from an EMBL/GenBank/DDBJ whole genome shotgun (WGS) entry which is preliminary data.</text>
</comment>
<dbReference type="EMBL" id="JAJJMA010138765">
    <property type="protein sequence ID" value="MCL7033818.1"/>
    <property type="molecule type" value="Genomic_DNA"/>
</dbReference>
<dbReference type="AlphaFoldDB" id="A0AA41SFZ9"/>
<evidence type="ECO:0008006" key="6">
    <source>
        <dbReference type="Google" id="ProtNLM"/>
    </source>
</evidence>
<dbReference type="PANTHER" id="PTHR11703:SF0">
    <property type="entry name" value="DEOXYHYPUSINE SYNTHASE"/>
    <property type="match status" value="1"/>
</dbReference>
<dbReference type="InterPro" id="IPR029035">
    <property type="entry name" value="DHS-like_NAD/FAD-binding_dom"/>
</dbReference>
<evidence type="ECO:0000256" key="3">
    <source>
        <dbReference type="ARBA" id="ARBA00023027"/>
    </source>
</evidence>
<comment type="similarity">
    <text evidence="2">Belongs to the deoxyhypusine synthase family.</text>
</comment>
<proteinExistence type="inferred from homology"/>
<accession>A0AA41SFZ9</accession>